<dbReference type="PANTHER" id="PTHR32060:SF22">
    <property type="entry name" value="CARBOXYL-TERMINAL-PROCESSING PEPTIDASE 3, CHLOROPLASTIC"/>
    <property type="match status" value="1"/>
</dbReference>
<dbReference type="InterPro" id="IPR005151">
    <property type="entry name" value="Tail-specific_protease"/>
</dbReference>
<dbReference type="CDD" id="cd06782">
    <property type="entry name" value="cpPDZ_CPP-like"/>
    <property type="match status" value="1"/>
</dbReference>
<dbReference type="EMBL" id="CAADIL010000023">
    <property type="protein sequence ID" value="VFR77023.1"/>
    <property type="molecule type" value="Genomic_DNA"/>
</dbReference>
<dbReference type="AlphaFoldDB" id="A0A484QY94"/>
<dbReference type="CDD" id="cd06567">
    <property type="entry name" value="Peptidase_S41"/>
    <property type="match status" value="1"/>
</dbReference>
<evidence type="ECO:0000313" key="9">
    <source>
        <dbReference type="EMBL" id="VFR77023.1"/>
    </source>
</evidence>
<evidence type="ECO:0000256" key="1">
    <source>
        <dbReference type="ARBA" id="ARBA00009179"/>
    </source>
</evidence>
<dbReference type="GO" id="GO:0004252">
    <property type="term" value="F:serine-type endopeptidase activity"/>
    <property type="evidence" value="ECO:0007669"/>
    <property type="project" value="UniProtKB-EC"/>
</dbReference>
<evidence type="ECO:0000259" key="6">
    <source>
        <dbReference type="PROSITE" id="PS50106"/>
    </source>
</evidence>
<keyword evidence="4" id="KW-0720">Serine protease</keyword>
<keyword evidence="2 7" id="KW-0645">Protease</keyword>
<dbReference type="EMBL" id="CAADIC010000028">
    <property type="protein sequence ID" value="VFR43254.1"/>
    <property type="molecule type" value="Genomic_DNA"/>
</dbReference>
<dbReference type="Pfam" id="PF17820">
    <property type="entry name" value="PDZ_6"/>
    <property type="match status" value="1"/>
</dbReference>
<protein>
    <submittedName>
        <fullName evidence="7">Carboxyl-terminal protease</fullName>
        <ecNumber evidence="7">3.4.21.102</ecNumber>
    </submittedName>
</protein>
<dbReference type="InterPro" id="IPR036034">
    <property type="entry name" value="PDZ_sf"/>
</dbReference>
<dbReference type="Gene3D" id="3.90.226.10">
    <property type="entry name" value="2-enoyl-CoA Hydratase, Chain A, domain 1"/>
    <property type="match status" value="1"/>
</dbReference>
<evidence type="ECO:0000256" key="2">
    <source>
        <dbReference type="ARBA" id="ARBA00022670"/>
    </source>
</evidence>
<dbReference type="InterPro" id="IPR041489">
    <property type="entry name" value="PDZ_6"/>
</dbReference>
<sequence length="501" mass="51880">MLAAGSCAPLLSGKLGRSGGPQGRHQSSGVSGPRTSSMSRHRILALLAALTIPLAAWAGPREDIEETLTAAVVQIQSHYVDAVSTRQVTLAGLRSLAPLLQPAALQLAIRTQEKAKGVTPQVRVLTDTLMRVPDSEREAALKAALRGVLAGLDTHSRLVAPAEFKPPPASVGLELQMTQGRLTVVRALPGGPAEQAGLRGGDVIVAVDETLTDGMRLAEAVTLLRGEVGTPVILQVQRIGESATLKMTLARAPLPAPPSVSWEREGGIAVIRIAAFNPRTAADFSVALNAAADQASAPLQGLVLDLRGNAGGLLDVAEQVGGLLLPSGTVIGSLRGRSAQNARRLVARGGEIVPGLRMSVLVDGRTGAGAELVAGALQDHGRALLIGERTAGAGTVQTVLPLPREEGGLLLTSARMVRATGAGVEEDGVVPDVVHAAGTRQLVVRDDLLAGFDKALAWRIQAAVAQAGAEADVVRVAAMAGPIRDFVCGAYHEDRRPWICR</sequence>
<keyword evidence="3 7" id="KW-0378">Hydrolase</keyword>
<feature type="compositionally biased region" description="Polar residues" evidence="5">
    <location>
        <begin position="24"/>
        <end position="36"/>
    </location>
</feature>
<evidence type="ECO:0000313" key="7">
    <source>
        <dbReference type="EMBL" id="VFR43254.1"/>
    </source>
</evidence>
<reference evidence="7" key="1">
    <citation type="submission" date="2019-03" db="EMBL/GenBank/DDBJ databases">
        <authorList>
            <person name="Danneels B."/>
        </authorList>
    </citation>
    <scope>NUCLEOTIDE SEQUENCE</scope>
</reference>
<name>A0A484QY94_9ZZZZ</name>
<dbReference type="PROSITE" id="PS50106">
    <property type="entry name" value="PDZ"/>
    <property type="match status" value="1"/>
</dbReference>
<dbReference type="Pfam" id="PF03572">
    <property type="entry name" value="Peptidase_S41"/>
    <property type="match status" value="1"/>
</dbReference>
<dbReference type="SUPFAM" id="SSF52096">
    <property type="entry name" value="ClpP/crotonase"/>
    <property type="match status" value="1"/>
</dbReference>
<proteinExistence type="inferred from homology"/>
<dbReference type="EC" id="3.4.21.102" evidence="7"/>
<evidence type="ECO:0000256" key="4">
    <source>
        <dbReference type="ARBA" id="ARBA00022825"/>
    </source>
</evidence>
<dbReference type="GO" id="GO:0007165">
    <property type="term" value="P:signal transduction"/>
    <property type="evidence" value="ECO:0007669"/>
    <property type="project" value="TreeGrafter"/>
</dbReference>
<dbReference type="SUPFAM" id="SSF50156">
    <property type="entry name" value="PDZ domain-like"/>
    <property type="match status" value="1"/>
</dbReference>
<dbReference type="GO" id="GO:0030288">
    <property type="term" value="C:outer membrane-bounded periplasmic space"/>
    <property type="evidence" value="ECO:0007669"/>
    <property type="project" value="TreeGrafter"/>
</dbReference>
<dbReference type="InterPro" id="IPR029045">
    <property type="entry name" value="ClpP/crotonase-like_dom_sf"/>
</dbReference>
<comment type="similarity">
    <text evidence="1">Belongs to the peptidase S41A family.</text>
</comment>
<evidence type="ECO:0000256" key="3">
    <source>
        <dbReference type="ARBA" id="ARBA00022801"/>
    </source>
</evidence>
<dbReference type="PANTHER" id="PTHR32060">
    <property type="entry name" value="TAIL-SPECIFIC PROTEASE"/>
    <property type="match status" value="1"/>
</dbReference>
<dbReference type="SMART" id="SM00245">
    <property type="entry name" value="TSPc"/>
    <property type="match status" value="1"/>
</dbReference>
<organism evidence="7">
    <name type="scientific">plant metagenome</name>
    <dbReference type="NCBI Taxonomy" id="1297885"/>
    <lineage>
        <taxon>unclassified sequences</taxon>
        <taxon>metagenomes</taxon>
        <taxon>organismal metagenomes</taxon>
    </lineage>
</organism>
<feature type="region of interest" description="Disordered" evidence="5">
    <location>
        <begin position="13"/>
        <end position="36"/>
    </location>
</feature>
<dbReference type="InterPro" id="IPR001478">
    <property type="entry name" value="PDZ"/>
</dbReference>
<evidence type="ECO:0000313" key="8">
    <source>
        <dbReference type="EMBL" id="VFR62325.1"/>
    </source>
</evidence>
<evidence type="ECO:0000256" key="5">
    <source>
        <dbReference type="SAM" id="MobiDB-lite"/>
    </source>
</evidence>
<dbReference type="EMBL" id="CAADIJ010000002">
    <property type="protein sequence ID" value="VFR62325.1"/>
    <property type="molecule type" value="Genomic_DNA"/>
</dbReference>
<dbReference type="SMART" id="SM00228">
    <property type="entry name" value="PDZ"/>
    <property type="match status" value="1"/>
</dbReference>
<feature type="domain" description="PDZ" evidence="6">
    <location>
        <begin position="171"/>
        <end position="225"/>
    </location>
</feature>
<dbReference type="Gene3D" id="3.30.750.44">
    <property type="match status" value="1"/>
</dbReference>
<gene>
    <name evidence="7" type="ORF">ANDA3_2748</name>
    <name evidence="9" type="ORF">DAR2_2615</name>
    <name evidence="8" type="ORF">DAR3_2614</name>
</gene>
<dbReference type="GO" id="GO:0006508">
    <property type="term" value="P:proteolysis"/>
    <property type="evidence" value="ECO:0007669"/>
    <property type="project" value="UniProtKB-KW"/>
</dbReference>
<dbReference type="Gene3D" id="2.30.42.10">
    <property type="match status" value="1"/>
</dbReference>
<accession>A0A484QY94</accession>
<dbReference type="FunFam" id="2.30.42.10:FF:000063">
    <property type="entry name" value="Peptidase, S41 family"/>
    <property type="match status" value="1"/>
</dbReference>